<evidence type="ECO:0000313" key="2">
    <source>
        <dbReference type="Proteomes" id="UP000295518"/>
    </source>
</evidence>
<dbReference type="AlphaFoldDB" id="A0A4R6IC63"/>
<reference evidence="1 2" key="1">
    <citation type="submission" date="2019-03" db="EMBL/GenBank/DDBJ databases">
        <title>Genomic Encyclopedia of Archaeal and Bacterial Type Strains, Phase II (KMG-II): from individual species to whole genera.</title>
        <authorList>
            <person name="Goeker M."/>
        </authorList>
    </citation>
    <scope>NUCLEOTIDE SEQUENCE [LARGE SCALE GENOMIC DNA]</scope>
    <source>
        <strain evidence="1 2">ATCC 700618</strain>
    </source>
</reference>
<dbReference type="Proteomes" id="UP000295518">
    <property type="component" value="Unassembled WGS sequence"/>
</dbReference>
<protein>
    <submittedName>
        <fullName evidence="1">Uncharacterized protein</fullName>
    </submittedName>
</protein>
<organism evidence="1 2">
    <name type="scientific">Mycoplasma testudineum</name>
    <dbReference type="NCBI Taxonomy" id="244584"/>
    <lineage>
        <taxon>Bacteria</taxon>
        <taxon>Bacillati</taxon>
        <taxon>Mycoplasmatota</taxon>
        <taxon>Mollicutes</taxon>
        <taxon>Mycoplasmataceae</taxon>
        <taxon>Mycoplasma</taxon>
    </lineage>
</organism>
<evidence type="ECO:0000313" key="1">
    <source>
        <dbReference type="EMBL" id="TDO19830.1"/>
    </source>
</evidence>
<comment type="caution">
    <text evidence="1">The sequence shown here is derived from an EMBL/GenBank/DDBJ whole genome shotgun (WGS) entry which is preliminary data.</text>
</comment>
<proteinExistence type="predicted"/>
<name>A0A4R6IC63_9MOLU</name>
<sequence length="84" mass="10013">MSKEINWEKSTEKKTVDKSEIRSIINKNIQDVPHVVQYHWHNQKVVLTILNKEKLGISSDENIKINEETLNEYDKLINFYLNKD</sequence>
<accession>A0A4R6IC63</accession>
<gene>
    <name evidence="1" type="ORF">EI74_0635</name>
</gene>
<dbReference type="EMBL" id="SNWN01000013">
    <property type="protein sequence ID" value="TDO19830.1"/>
    <property type="molecule type" value="Genomic_DNA"/>
</dbReference>
<dbReference type="RefSeq" id="WP_094254791.1">
    <property type="nucleotide sequence ID" value="NZ_NNCE01000005.1"/>
</dbReference>
<keyword evidence="2" id="KW-1185">Reference proteome</keyword>